<comment type="similarity">
    <text evidence="2 4">Belongs to the class-IV pyridoxal-phosphate-dependent aminotransferase family.</text>
</comment>
<dbReference type="Proteomes" id="UP000199600">
    <property type="component" value="Unassembled WGS sequence"/>
</dbReference>
<feature type="domain" description="Chorismate-utilising enzyme C-terminal" evidence="6">
    <location>
        <begin position="126"/>
        <end position="379"/>
    </location>
</feature>
<evidence type="ECO:0000256" key="1">
    <source>
        <dbReference type="ARBA" id="ARBA00001933"/>
    </source>
</evidence>
<organism evidence="7 8">
    <name type="scientific">Candidatus Propionivibrio aalborgensis</name>
    <dbReference type="NCBI Taxonomy" id="1860101"/>
    <lineage>
        <taxon>Bacteria</taxon>
        <taxon>Pseudomonadati</taxon>
        <taxon>Pseudomonadota</taxon>
        <taxon>Betaproteobacteria</taxon>
        <taxon>Rhodocyclales</taxon>
        <taxon>Rhodocyclaceae</taxon>
        <taxon>Propionivibrio</taxon>
    </lineage>
</organism>
<dbReference type="PANTHER" id="PTHR11236:SF50">
    <property type="entry name" value="AMINODEOXYCHORISMATE SYNTHASE COMPONENT 1"/>
    <property type="match status" value="1"/>
</dbReference>
<dbReference type="Gene3D" id="3.20.10.10">
    <property type="entry name" value="D-amino Acid Aminotransferase, subunit A, domain 2"/>
    <property type="match status" value="1"/>
</dbReference>
<dbReference type="GO" id="GO:0009396">
    <property type="term" value="P:folic acid-containing compound biosynthetic process"/>
    <property type="evidence" value="ECO:0007669"/>
    <property type="project" value="InterPro"/>
</dbReference>
<dbReference type="GO" id="GO:0000162">
    <property type="term" value="P:L-tryptophan biosynthetic process"/>
    <property type="evidence" value="ECO:0007669"/>
    <property type="project" value="TreeGrafter"/>
</dbReference>
<evidence type="ECO:0000313" key="8">
    <source>
        <dbReference type="Proteomes" id="UP000199600"/>
    </source>
</evidence>
<evidence type="ECO:0000256" key="2">
    <source>
        <dbReference type="ARBA" id="ARBA00009320"/>
    </source>
</evidence>
<dbReference type="EMBL" id="FLQY01000012">
    <property type="protein sequence ID" value="SBT03741.1"/>
    <property type="molecule type" value="Genomic_DNA"/>
</dbReference>
<dbReference type="InterPro" id="IPR043131">
    <property type="entry name" value="BCAT-like_N"/>
</dbReference>
<keyword evidence="3 5" id="KW-0663">Pyridoxal phosphate</keyword>
<dbReference type="InterPro" id="IPR019999">
    <property type="entry name" value="Anth_synth_I-like"/>
</dbReference>
<dbReference type="NCBIfam" id="TIGR00553">
    <property type="entry name" value="pabB"/>
    <property type="match status" value="1"/>
</dbReference>
<dbReference type="InterPro" id="IPR018300">
    <property type="entry name" value="Aminotrans_IV_CS"/>
</dbReference>
<dbReference type="Gene3D" id="3.60.120.10">
    <property type="entry name" value="Anthranilate synthase"/>
    <property type="match status" value="1"/>
</dbReference>
<dbReference type="PRINTS" id="PR00095">
    <property type="entry name" value="ANTSNTHASEI"/>
</dbReference>
<sequence>MIDGRFALFDSDNGHAILLSEYRRAIIFDGDDERRDDLASVFSAFEAAARQGEWVALAADYALGGCFEPASTLPKTGRPLLRGWVFGQARQLDPAALEAFFSEQLAGVSEQDRVVGVADLVAALDAEEHASKVEQIRRWIADGDCYQINLTFPIDFRLYGHPLALYARLRERQPVRHGAYIDTQEEILLSFSPELFFERIGGRVLTRPMKGTTQRGASPSDDVVRRNELLASEKERAENIMIVDLLRNDLGKLALPGKVRVESLCEVEAYPTLWQVVSTVSAELPDVCLYDLFRALFPCGSITGAPKIRAMQRISELEDSPRGIYTGSLGWMAPNGDCRFNVAIRTLALAPDGRARLGVGSGVVIDSEPEREYAECLLKSQFLTGFDPGFKLIETMRLEHGAYRLLDFHLERLKASAFALGFACDVSSIAASLSEQASAQTTGIFRVRLTLSHNGHYLISLTSMDDGIQSWKVVVADERVDAENYLLRHKTSARGMYDRALARLAACPDVFDAIFLNTREEVCEGARSNVFVERGGVLLTPPLSCGLLPGVMRRQLLETGRAVECVLDRDDLLSASPIYLANSLRGLVSVSLQT</sequence>
<dbReference type="InterPro" id="IPR005801">
    <property type="entry name" value="ADC_synthase"/>
</dbReference>
<dbReference type="InterPro" id="IPR005802">
    <property type="entry name" value="ADC_synth_comp_1"/>
</dbReference>
<dbReference type="InterPro" id="IPR043132">
    <property type="entry name" value="BCAT-like_C"/>
</dbReference>
<evidence type="ECO:0000256" key="5">
    <source>
        <dbReference type="RuleBase" id="RU004516"/>
    </source>
</evidence>
<dbReference type="Gene3D" id="3.30.470.10">
    <property type="match status" value="1"/>
</dbReference>
<keyword evidence="8" id="KW-1185">Reference proteome</keyword>
<protein>
    <submittedName>
        <fullName evidence="7">Para-aminobenzoate synthase, subunit I</fullName>
    </submittedName>
</protein>
<name>A0A1A8XGA4_9RHOO</name>
<evidence type="ECO:0000256" key="4">
    <source>
        <dbReference type="RuleBase" id="RU004106"/>
    </source>
</evidence>
<dbReference type="InterPro" id="IPR015890">
    <property type="entry name" value="Chorismate_C"/>
</dbReference>
<dbReference type="SUPFAM" id="SSF56322">
    <property type="entry name" value="ADC synthase"/>
    <property type="match status" value="1"/>
</dbReference>
<dbReference type="PANTHER" id="PTHR11236">
    <property type="entry name" value="AMINOBENZOATE/ANTHRANILATE SYNTHASE"/>
    <property type="match status" value="1"/>
</dbReference>
<dbReference type="InterPro" id="IPR001544">
    <property type="entry name" value="Aminotrans_IV"/>
</dbReference>
<evidence type="ECO:0000259" key="6">
    <source>
        <dbReference type="Pfam" id="PF00425"/>
    </source>
</evidence>
<dbReference type="InterPro" id="IPR036038">
    <property type="entry name" value="Aminotransferase-like"/>
</dbReference>
<proteinExistence type="inferred from homology"/>
<dbReference type="AlphaFoldDB" id="A0A1A8XGA4"/>
<evidence type="ECO:0000313" key="7">
    <source>
        <dbReference type="EMBL" id="SBT03741.1"/>
    </source>
</evidence>
<dbReference type="GO" id="GO:0046820">
    <property type="term" value="F:4-amino-4-deoxychorismate synthase activity"/>
    <property type="evidence" value="ECO:0007669"/>
    <property type="project" value="TreeGrafter"/>
</dbReference>
<dbReference type="Pfam" id="PF01063">
    <property type="entry name" value="Aminotran_4"/>
    <property type="match status" value="1"/>
</dbReference>
<evidence type="ECO:0000256" key="3">
    <source>
        <dbReference type="ARBA" id="ARBA00022898"/>
    </source>
</evidence>
<dbReference type="Pfam" id="PF00425">
    <property type="entry name" value="Chorismate_bind"/>
    <property type="match status" value="1"/>
</dbReference>
<gene>
    <name evidence="7" type="ORF">PROAA_1090029</name>
</gene>
<dbReference type="PROSITE" id="PS00770">
    <property type="entry name" value="AA_TRANSFER_CLASS_4"/>
    <property type="match status" value="1"/>
</dbReference>
<reference evidence="7 8" key="1">
    <citation type="submission" date="2016-06" db="EMBL/GenBank/DDBJ databases">
        <authorList>
            <person name="Kjaerup R.B."/>
            <person name="Dalgaard T.S."/>
            <person name="Juul-Madsen H.R."/>
        </authorList>
    </citation>
    <scope>NUCLEOTIDE SEQUENCE [LARGE SCALE GENOMIC DNA]</scope>
    <source>
        <strain evidence="7">2</strain>
    </source>
</reference>
<comment type="cofactor">
    <cofactor evidence="1 5">
        <name>pyridoxal 5'-phosphate</name>
        <dbReference type="ChEBI" id="CHEBI:597326"/>
    </cofactor>
</comment>
<accession>A0A1A8XGA4</accession>
<dbReference type="RefSeq" id="WP_186409534.1">
    <property type="nucleotide sequence ID" value="NZ_FLQY01000012.1"/>
</dbReference>
<dbReference type="SUPFAM" id="SSF56752">
    <property type="entry name" value="D-aminoacid aminotransferase-like PLP-dependent enzymes"/>
    <property type="match status" value="1"/>
</dbReference>